<accession>A0AA38F3Y9</accession>
<dbReference type="SUPFAM" id="SSF52058">
    <property type="entry name" value="L domain-like"/>
    <property type="match status" value="2"/>
</dbReference>
<dbReference type="InterPro" id="IPR055414">
    <property type="entry name" value="LRR_R13L4/SHOC2-like"/>
</dbReference>
<dbReference type="OMA" id="FDMSYCK"/>
<reference evidence="3 4" key="1">
    <citation type="journal article" date="2021" name="Nat. Plants">
        <title>The Taxus genome provides insights into paclitaxel biosynthesis.</title>
        <authorList>
            <person name="Xiong X."/>
            <person name="Gou J."/>
            <person name="Liao Q."/>
            <person name="Li Y."/>
            <person name="Zhou Q."/>
            <person name="Bi G."/>
            <person name="Li C."/>
            <person name="Du R."/>
            <person name="Wang X."/>
            <person name="Sun T."/>
            <person name="Guo L."/>
            <person name="Liang H."/>
            <person name="Lu P."/>
            <person name="Wu Y."/>
            <person name="Zhang Z."/>
            <person name="Ro D.K."/>
            <person name="Shang Y."/>
            <person name="Huang S."/>
            <person name="Yan J."/>
        </authorList>
    </citation>
    <scope>NUCLEOTIDE SEQUENCE [LARGE SCALE GENOMIC DNA]</scope>
    <source>
        <strain evidence="3">Ta-2019</strain>
    </source>
</reference>
<sequence>MVSGRWRELVWLRCDAFQGKNLPVWPLESLRILELHRATKLQRLWKAATDAPLQLRELLLTWCPNFKEFPRSIGLLKHLKILRCGGSTMMSLPEEFCSLQSLQYLQLLSCTNLSSLPRHFGNLTNLRHLDLSGCSNLSSLPSRFGDLTNLQLLHMDWCIQLRTLPVSFKQLTLLQYLNFNWCSELTIESQNLDILENMTRLQYLNFSGCTSMEDLPRHIDNGVSLKELYLTGTRIREVPANIGQLRKLEILTVGSDSLTSLPTSLGNLCSLLELKIIRCKKLECLPGSLGNLCSLLKLEVSFCNKLECLPDSLGNLCSLLKLEVRECYNLECLPGSLGNLCSLLKLEVSWCGNLEYLPDSFGNLYSLRVLEVRWCGNLEYLPDSVGCLNKLEDLTISLSGVKTLPESFTRLVNLQSLDIHYSPISELSFGPGCKLKRIFVHETKLSKISISEDCCPCLRTLQLRNNDCLMEVEILPTAMEVLELVDCKMLKDIRGICGLVNLQKLKIINCADLHAVPYLAELTSLREIEVEDCLKVQKIEGLEYLRSLEKLMISDCRELSSLSNLAKLTFLKEFKLTGCQKVQKLKGLEYLRSLEKLTICSCRELDGLPSFAELTSLKTFELKGCHKVEKIEGLEELRSLEEFKAYTCWKLPCIIRLEKARKLRKLEVVADEKSVVEHCIPTIHQKWPAEVIICTRAVCDVGSFVNSPAFPNLRVLNSLHYRSLFTANAVMICIIINGASAEMDLGEGKWVWMAVFTGNSVWHTEDFYYKIDKKTRYNVVESAWSMTGEDEEIQQSFRRLFHTCAAG</sequence>
<feature type="domain" description="Disease resistance R13L4/SHOC-2-like LRR" evidence="2">
    <location>
        <begin position="99"/>
        <end position="180"/>
    </location>
</feature>
<keyword evidence="4" id="KW-1185">Reference proteome</keyword>
<feature type="domain" description="Disease resistance R13L4/SHOC-2-like LRR" evidence="2">
    <location>
        <begin position="186"/>
        <end position="304"/>
    </location>
</feature>
<evidence type="ECO:0000313" key="4">
    <source>
        <dbReference type="Proteomes" id="UP000824469"/>
    </source>
</evidence>
<evidence type="ECO:0000313" key="3">
    <source>
        <dbReference type="EMBL" id="KAH9288773.1"/>
    </source>
</evidence>
<dbReference type="AlphaFoldDB" id="A0AA38F3Y9"/>
<keyword evidence="1" id="KW-0677">Repeat</keyword>
<dbReference type="Pfam" id="PF23598">
    <property type="entry name" value="LRR_14"/>
    <property type="match status" value="2"/>
</dbReference>
<comment type="caution">
    <text evidence="3">The sequence shown here is derived from an EMBL/GenBank/DDBJ whole genome shotgun (WGS) entry which is preliminary data.</text>
</comment>
<organism evidence="3 4">
    <name type="scientific">Taxus chinensis</name>
    <name type="common">Chinese yew</name>
    <name type="synonym">Taxus wallichiana var. chinensis</name>
    <dbReference type="NCBI Taxonomy" id="29808"/>
    <lineage>
        <taxon>Eukaryota</taxon>
        <taxon>Viridiplantae</taxon>
        <taxon>Streptophyta</taxon>
        <taxon>Embryophyta</taxon>
        <taxon>Tracheophyta</taxon>
        <taxon>Spermatophyta</taxon>
        <taxon>Pinopsida</taxon>
        <taxon>Pinidae</taxon>
        <taxon>Conifers II</taxon>
        <taxon>Cupressales</taxon>
        <taxon>Taxaceae</taxon>
        <taxon>Taxus</taxon>
    </lineage>
</organism>
<dbReference type="InterPro" id="IPR032675">
    <property type="entry name" value="LRR_dom_sf"/>
</dbReference>
<dbReference type="Gene3D" id="3.80.10.10">
    <property type="entry name" value="Ribonuclease Inhibitor"/>
    <property type="match status" value="4"/>
</dbReference>
<dbReference type="Proteomes" id="UP000824469">
    <property type="component" value="Unassembled WGS sequence"/>
</dbReference>
<proteinExistence type="predicted"/>
<evidence type="ECO:0000256" key="1">
    <source>
        <dbReference type="ARBA" id="ARBA00022737"/>
    </source>
</evidence>
<protein>
    <recommendedName>
        <fullName evidence="2">Disease resistance R13L4/SHOC-2-like LRR domain-containing protein</fullName>
    </recommendedName>
</protein>
<dbReference type="EMBL" id="JAHRHJ020003813">
    <property type="protein sequence ID" value="KAH9288773.1"/>
    <property type="molecule type" value="Genomic_DNA"/>
</dbReference>
<name>A0AA38F3Y9_TAXCH</name>
<evidence type="ECO:0000259" key="2">
    <source>
        <dbReference type="Pfam" id="PF23598"/>
    </source>
</evidence>
<dbReference type="PANTHER" id="PTHR47186:SF3">
    <property type="entry name" value="OS09G0267800 PROTEIN"/>
    <property type="match status" value="1"/>
</dbReference>
<dbReference type="PANTHER" id="PTHR47186">
    <property type="entry name" value="LEUCINE-RICH REPEAT-CONTAINING PROTEIN 57"/>
    <property type="match status" value="1"/>
</dbReference>
<gene>
    <name evidence="3" type="ORF">KI387_032890</name>
</gene>